<organism evidence="1 2">
    <name type="scientific">Thermocladium modestius</name>
    <dbReference type="NCBI Taxonomy" id="62609"/>
    <lineage>
        <taxon>Archaea</taxon>
        <taxon>Thermoproteota</taxon>
        <taxon>Thermoprotei</taxon>
        <taxon>Thermoproteales</taxon>
        <taxon>Thermoproteaceae</taxon>
        <taxon>Thermocladium</taxon>
    </lineage>
</organism>
<evidence type="ECO:0008006" key="3">
    <source>
        <dbReference type="Google" id="ProtNLM"/>
    </source>
</evidence>
<gene>
    <name evidence="1" type="ORF">GCM10007981_19250</name>
</gene>
<comment type="caution">
    <text evidence="1">The sequence shown here is derived from an EMBL/GenBank/DDBJ whole genome shotgun (WGS) entry which is preliminary data.</text>
</comment>
<protein>
    <recommendedName>
        <fullName evidence="3">Peroxiredoxin</fullName>
    </recommendedName>
</protein>
<dbReference type="Proteomes" id="UP000610960">
    <property type="component" value="Unassembled WGS sequence"/>
</dbReference>
<dbReference type="InterPro" id="IPR027396">
    <property type="entry name" value="DsrEFH-like"/>
</dbReference>
<dbReference type="AlphaFoldDB" id="A0A830GZY1"/>
<dbReference type="SUPFAM" id="SSF75169">
    <property type="entry name" value="DsrEFH-like"/>
    <property type="match status" value="1"/>
</dbReference>
<keyword evidence="2" id="KW-1185">Reference proteome</keyword>
<sequence>MVGVIIKSDDYQDLYVASSLVASLVLRGDDVDVFITGRAVSAFATGRASNVVEAMKSHGMDYMDILRQVKDIGKLRIRICTGMMEVLGLSESSLDPLIDGVSTFTDFVMNNDNIIVT</sequence>
<dbReference type="EMBL" id="BMNL01000004">
    <property type="protein sequence ID" value="GGP22586.1"/>
    <property type="molecule type" value="Genomic_DNA"/>
</dbReference>
<reference evidence="1" key="2">
    <citation type="submission" date="2020-09" db="EMBL/GenBank/DDBJ databases">
        <authorList>
            <person name="Sun Q."/>
            <person name="Ohkuma M."/>
        </authorList>
    </citation>
    <scope>NUCLEOTIDE SEQUENCE</scope>
    <source>
        <strain evidence="1">JCM 10088</strain>
    </source>
</reference>
<name>A0A830GZY1_9CREN</name>
<evidence type="ECO:0000313" key="1">
    <source>
        <dbReference type="EMBL" id="GGP22586.1"/>
    </source>
</evidence>
<accession>A0A830GZY1</accession>
<dbReference type="OrthoDB" id="288304at2157"/>
<reference evidence="1" key="1">
    <citation type="journal article" date="2014" name="Int. J. Syst. Evol. Microbiol.">
        <title>Complete genome sequence of Corynebacterium casei LMG S-19264T (=DSM 44701T), isolated from a smear-ripened cheese.</title>
        <authorList>
            <consortium name="US DOE Joint Genome Institute (JGI-PGF)"/>
            <person name="Walter F."/>
            <person name="Albersmeier A."/>
            <person name="Kalinowski J."/>
            <person name="Ruckert C."/>
        </authorList>
    </citation>
    <scope>NUCLEOTIDE SEQUENCE</scope>
    <source>
        <strain evidence="1">JCM 10088</strain>
    </source>
</reference>
<dbReference type="Gene3D" id="3.40.1260.10">
    <property type="entry name" value="DsrEFH-like"/>
    <property type="match status" value="1"/>
</dbReference>
<evidence type="ECO:0000313" key="2">
    <source>
        <dbReference type="Proteomes" id="UP000610960"/>
    </source>
</evidence>
<dbReference type="RefSeq" id="WP_188597173.1">
    <property type="nucleotide sequence ID" value="NZ_BMNL01000004.1"/>
</dbReference>
<proteinExistence type="predicted"/>